<organism evidence="2 3">
    <name type="scientific">Crotalaria pallida</name>
    <name type="common">Smooth rattlebox</name>
    <name type="synonym">Crotalaria striata</name>
    <dbReference type="NCBI Taxonomy" id="3830"/>
    <lineage>
        <taxon>Eukaryota</taxon>
        <taxon>Viridiplantae</taxon>
        <taxon>Streptophyta</taxon>
        <taxon>Embryophyta</taxon>
        <taxon>Tracheophyta</taxon>
        <taxon>Spermatophyta</taxon>
        <taxon>Magnoliopsida</taxon>
        <taxon>eudicotyledons</taxon>
        <taxon>Gunneridae</taxon>
        <taxon>Pentapetalae</taxon>
        <taxon>rosids</taxon>
        <taxon>fabids</taxon>
        <taxon>Fabales</taxon>
        <taxon>Fabaceae</taxon>
        <taxon>Papilionoideae</taxon>
        <taxon>50 kb inversion clade</taxon>
        <taxon>genistoids sensu lato</taxon>
        <taxon>core genistoids</taxon>
        <taxon>Crotalarieae</taxon>
        <taxon>Crotalaria</taxon>
    </lineage>
</organism>
<feature type="region of interest" description="Disordered" evidence="1">
    <location>
        <begin position="194"/>
        <end position="220"/>
    </location>
</feature>
<proteinExistence type="predicted"/>
<feature type="region of interest" description="Disordered" evidence="1">
    <location>
        <begin position="1"/>
        <end position="37"/>
    </location>
</feature>
<sequence length="220" mass="25113">MAKKRGRPPKANHSTPPSSSRKDPSVTRDNEERNTIPFDLLDCEGNETNALDELDDQQTKALIMNIERVREKLKGKKPVDDHANPTNENVGVVHEITYEWKPIFCEQCNSYGHDKKMCKKGTKKVWVVKNKLTQEQVLEVVDSIKLHEAIVNETVPKENLNNNIQLHSIVREGIRKENAVIVEDSDDQWQIVQRKKGHSNKRDKELLLRSPGSPNTPLNG</sequence>
<feature type="compositionally biased region" description="Basic residues" evidence="1">
    <location>
        <begin position="1"/>
        <end position="10"/>
    </location>
</feature>
<dbReference type="EMBL" id="JAYWIO010000007">
    <property type="protein sequence ID" value="KAK7250684.1"/>
    <property type="molecule type" value="Genomic_DNA"/>
</dbReference>
<dbReference type="AlphaFoldDB" id="A0AAN9E7M3"/>
<accession>A0AAN9E7M3</accession>
<evidence type="ECO:0000256" key="1">
    <source>
        <dbReference type="SAM" id="MobiDB-lite"/>
    </source>
</evidence>
<keyword evidence="3" id="KW-1185">Reference proteome</keyword>
<protein>
    <submittedName>
        <fullName evidence="2">Uncharacterized protein</fullName>
    </submittedName>
</protein>
<evidence type="ECO:0000313" key="2">
    <source>
        <dbReference type="EMBL" id="KAK7250684.1"/>
    </source>
</evidence>
<evidence type="ECO:0000313" key="3">
    <source>
        <dbReference type="Proteomes" id="UP001372338"/>
    </source>
</evidence>
<reference evidence="2 3" key="1">
    <citation type="submission" date="2024-01" db="EMBL/GenBank/DDBJ databases">
        <title>The genomes of 5 underutilized Papilionoideae crops provide insights into root nodulation and disease resistanc.</title>
        <authorList>
            <person name="Yuan L."/>
        </authorList>
    </citation>
    <scope>NUCLEOTIDE SEQUENCE [LARGE SCALE GENOMIC DNA]</scope>
    <source>
        <strain evidence="2">ZHUSHIDOU_FW_LH</strain>
        <tissue evidence="2">Leaf</tissue>
    </source>
</reference>
<comment type="caution">
    <text evidence="2">The sequence shown here is derived from an EMBL/GenBank/DDBJ whole genome shotgun (WGS) entry which is preliminary data.</text>
</comment>
<feature type="compositionally biased region" description="Basic and acidic residues" evidence="1">
    <location>
        <begin position="20"/>
        <end position="34"/>
    </location>
</feature>
<dbReference type="Proteomes" id="UP001372338">
    <property type="component" value="Unassembled WGS sequence"/>
</dbReference>
<gene>
    <name evidence="2" type="ORF">RIF29_33273</name>
</gene>
<name>A0AAN9E7M3_CROPI</name>